<keyword evidence="2" id="KW-1185">Reference proteome</keyword>
<dbReference type="InterPro" id="IPR027396">
    <property type="entry name" value="DsrEFH-like"/>
</dbReference>
<evidence type="ECO:0000313" key="2">
    <source>
        <dbReference type="Proteomes" id="UP000184076"/>
    </source>
</evidence>
<proteinExistence type="predicted"/>
<sequence>MADTEKIVYIVTHAGDDPERASLPFVLANAAQAMDVEAVVVLQGPAVFLATKGCLEHVFAAGLPPLKNLVESYVEAGGKILVCGPCIKERRIEEHELIEGASVTAAGALTQHILEANATLVY</sequence>
<protein>
    <submittedName>
        <fullName evidence="1">Uncharacterized protein involved in oxidation of intracellular sulfur</fullName>
    </submittedName>
</protein>
<dbReference type="AlphaFoldDB" id="A0A1M5HZK4"/>
<accession>A0A1M5HZK4</accession>
<dbReference type="Pfam" id="PF02635">
    <property type="entry name" value="DsrE"/>
    <property type="match status" value="1"/>
</dbReference>
<dbReference type="SUPFAM" id="SSF75169">
    <property type="entry name" value="DsrEFH-like"/>
    <property type="match status" value="1"/>
</dbReference>
<dbReference type="RefSeq" id="WP_073041758.1">
    <property type="nucleotide sequence ID" value="NZ_FQVB01000050.1"/>
</dbReference>
<gene>
    <name evidence="1" type="ORF">SAMN02745206_03474</name>
</gene>
<dbReference type="OrthoDB" id="9812053at2"/>
<name>A0A1M5HZK4_9BACT</name>
<dbReference type="Proteomes" id="UP000184076">
    <property type="component" value="Unassembled WGS sequence"/>
</dbReference>
<dbReference type="InterPro" id="IPR003787">
    <property type="entry name" value="Sulphur_relay_DsrE/F-like"/>
</dbReference>
<dbReference type="STRING" id="1121391.SAMN02745206_03474"/>
<dbReference type="Gene3D" id="3.40.1260.10">
    <property type="entry name" value="DsrEFH-like"/>
    <property type="match status" value="1"/>
</dbReference>
<evidence type="ECO:0000313" key="1">
    <source>
        <dbReference type="EMBL" id="SHG21486.1"/>
    </source>
</evidence>
<reference evidence="2" key="1">
    <citation type="submission" date="2016-11" db="EMBL/GenBank/DDBJ databases">
        <authorList>
            <person name="Varghese N."/>
            <person name="Submissions S."/>
        </authorList>
    </citation>
    <scope>NUCLEOTIDE SEQUENCE [LARGE SCALE GENOMIC DNA]</scope>
    <source>
        <strain evidence="2">DSM 9756</strain>
    </source>
</reference>
<dbReference type="EMBL" id="FQVB01000050">
    <property type="protein sequence ID" value="SHG21486.1"/>
    <property type="molecule type" value="Genomic_DNA"/>
</dbReference>
<organism evidence="1 2">
    <name type="scientific">Desulfacinum infernum DSM 9756</name>
    <dbReference type="NCBI Taxonomy" id="1121391"/>
    <lineage>
        <taxon>Bacteria</taxon>
        <taxon>Pseudomonadati</taxon>
        <taxon>Thermodesulfobacteriota</taxon>
        <taxon>Syntrophobacteria</taxon>
        <taxon>Syntrophobacterales</taxon>
        <taxon>Syntrophobacteraceae</taxon>
        <taxon>Desulfacinum</taxon>
    </lineage>
</organism>